<feature type="transmembrane region" description="Helical" evidence="13">
    <location>
        <begin position="746"/>
        <end position="770"/>
    </location>
</feature>
<evidence type="ECO:0000256" key="12">
    <source>
        <dbReference type="ARBA" id="ARBA00023136"/>
    </source>
</evidence>
<feature type="domain" description="Cyclic nucleotide-binding" evidence="14">
    <location>
        <begin position="597"/>
        <end position="658"/>
    </location>
</feature>
<sequence>MEDIKDEHIVLCFHCGEKCQEDALIFDQREFCCHGCKLVYEVLQENGLSSYYAYGENPGTKAPIGDQATNRFDYLQEPEVIQQLVDFQNDIETHITFSVPAIHCASCIWLLENLHQLNENIVSGRVDFIKKEANIKFHHQQLSLSEVVRLLTKIGYEPAINLSNLEADKSKSSIDKRLVYQLAIAGFCFGNMMFFSLPEYFSEVSLLEENFRGLFNYLNLFLALPVVFYAASDYYRSAWFSLKNGRVNMDVPIVIGIVALFLYSLFEVLFTAGSGYFDSLGGLLFFLLLGKYYQQKTFETLSFDRDYKAYFPLAITRISGQIEEVVSLPKLEVGDTIKVRKGELIPADSLLIDGEAQIDYSFVTGEEIPVPVNRGQVIYAGGRQQSGPILLNVQKSPSQGYLTNLWNHDSFKKKKKYGLGSLADALSGKFTLVVLLTAFGTLAYWSFWDISMAVRAFTSVLIVACPCALALSTPFTLGNTLRVFGRMGFYLKNSRVVEDLAKVDTYVFDKTGTLTDPATAKVSFVGIGLTEELKAAIKGMVQYSIHPLSIRINSWLGQVKPAYVEGLEEYPGRGIEAIYCSGIIRMGSAKWLGLGEVHTADNGNRVYLSVEGEVYGYFHIQSSLRKGVVKVIDDLKSYGSIHLLSGDHDHERSNLVKAMGAEVIMNFNQGPTDKLQYLKKLNDQGKQTLMVGDGLNDAGALQEGLVGVAVSDQVTHFSPASDAIMNASILGDLPNMIGLAKDSKRVIISSFVISFFYNLLGVTLAVQGMISPVVCAIIMPLSSISVVLFTTLAVNYFAMKRGLKKNWTWK</sequence>
<dbReference type="RefSeq" id="WP_192006933.1">
    <property type="nucleotide sequence ID" value="NZ_JACYTQ010000001.1"/>
</dbReference>
<feature type="transmembrane region" description="Helical" evidence="13">
    <location>
        <begin position="453"/>
        <end position="477"/>
    </location>
</feature>
<keyword evidence="10 13" id="KW-1133">Transmembrane helix</keyword>
<dbReference type="Gene3D" id="3.40.50.1000">
    <property type="entry name" value="HAD superfamily/HAD-like"/>
    <property type="match status" value="1"/>
</dbReference>
<dbReference type="SUPFAM" id="SSF56784">
    <property type="entry name" value="HAD-like"/>
    <property type="match status" value="1"/>
</dbReference>
<keyword evidence="4" id="KW-1003">Cell membrane</keyword>
<dbReference type="InterPro" id="IPR036412">
    <property type="entry name" value="HAD-like_sf"/>
</dbReference>
<gene>
    <name evidence="15" type="ORF">IFO69_00155</name>
</gene>
<dbReference type="InterPro" id="IPR059000">
    <property type="entry name" value="ATPase_P-type_domA"/>
</dbReference>
<evidence type="ECO:0000256" key="11">
    <source>
        <dbReference type="ARBA" id="ARBA00023065"/>
    </source>
</evidence>
<feature type="transmembrane region" description="Helical" evidence="13">
    <location>
        <begin position="247"/>
        <end position="266"/>
    </location>
</feature>
<dbReference type="SUPFAM" id="SSF81653">
    <property type="entry name" value="Calcium ATPase, transduction domain A"/>
    <property type="match status" value="1"/>
</dbReference>
<evidence type="ECO:0000256" key="3">
    <source>
        <dbReference type="ARBA" id="ARBA00022448"/>
    </source>
</evidence>
<keyword evidence="7" id="KW-0479">Metal-binding</keyword>
<comment type="caution">
    <text evidence="15">The sequence shown here is derived from an EMBL/GenBank/DDBJ whole genome shotgun (WGS) entry which is preliminary data.</text>
</comment>
<dbReference type="Gene3D" id="2.70.150.10">
    <property type="entry name" value="Calcium-transporting ATPase, cytoplasmic transduction domain A"/>
    <property type="match status" value="1"/>
</dbReference>
<dbReference type="EMBL" id="JACYTQ010000001">
    <property type="protein sequence ID" value="MBD8487145.1"/>
    <property type="molecule type" value="Genomic_DNA"/>
</dbReference>
<dbReference type="InterPro" id="IPR021993">
    <property type="entry name" value="ATPase-cat-bd"/>
</dbReference>
<evidence type="ECO:0000256" key="4">
    <source>
        <dbReference type="ARBA" id="ARBA00022475"/>
    </source>
</evidence>
<evidence type="ECO:0000313" key="16">
    <source>
        <dbReference type="Proteomes" id="UP000647133"/>
    </source>
</evidence>
<evidence type="ECO:0000256" key="5">
    <source>
        <dbReference type="ARBA" id="ARBA00022553"/>
    </source>
</evidence>
<comment type="subcellular location">
    <subcellularLocation>
        <location evidence="1">Cell membrane</location>
        <topology evidence="1">Multi-pass membrane protein</topology>
    </subcellularLocation>
</comment>
<keyword evidence="12 13" id="KW-0472">Membrane</keyword>
<dbReference type="InterPro" id="IPR023298">
    <property type="entry name" value="ATPase_P-typ_TM_dom_sf"/>
</dbReference>
<name>A0ABR9AGT3_9BACT</name>
<dbReference type="InterPro" id="IPR023214">
    <property type="entry name" value="HAD_sf"/>
</dbReference>
<dbReference type="PROSITE" id="PS50042">
    <property type="entry name" value="CNMP_BINDING_3"/>
    <property type="match status" value="1"/>
</dbReference>
<keyword evidence="6 13" id="KW-0812">Transmembrane</keyword>
<dbReference type="Pfam" id="PF12156">
    <property type="entry name" value="ATPase-cat_bd"/>
    <property type="match status" value="1"/>
</dbReference>
<evidence type="ECO:0000313" key="15">
    <source>
        <dbReference type="EMBL" id="MBD8487145.1"/>
    </source>
</evidence>
<evidence type="ECO:0000256" key="10">
    <source>
        <dbReference type="ARBA" id="ARBA00022989"/>
    </source>
</evidence>
<dbReference type="Pfam" id="PF00702">
    <property type="entry name" value="Hydrolase"/>
    <property type="match status" value="1"/>
</dbReference>
<dbReference type="Proteomes" id="UP000647133">
    <property type="component" value="Unassembled WGS sequence"/>
</dbReference>
<evidence type="ECO:0000259" key="14">
    <source>
        <dbReference type="PROSITE" id="PS50042"/>
    </source>
</evidence>
<dbReference type="PANTHER" id="PTHR43520:SF5">
    <property type="entry name" value="CATION-TRANSPORTING P-TYPE ATPASE-RELATED"/>
    <property type="match status" value="1"/>
</dbReference>
<evidence type="ECO:0000256" key="2">
    <source>
        <dbReference type="ARBA" id="ARBA00006024"/>
    </source>
</evidence>
<keyword evidence="16" id="KW-1185">Reference proteome</keyword>
<organism evidence="15 16">
    <name type="scientific">Echinicola arenosa</name>
    <dbReference type="NCBI Taxonomy" id="2774144"/>
    <lineage>
        <taxon>Bacteria</taxon>
        <taxon>Pseudomonadati</taxon>
        <taxon>Bacteroidota</taxon>
        <taxon>Cytophagia</taxon>
        <taxon>Cytophagales</taxon>
        <taxon>Cyclobacteriaceae</taxon>
        <taxon>Echinicola</taxon>
    </lineage>
</organism>
<protein>
    <submittedName>
        <fullName evidence="15">Heavy metal translocating P-type ATPase metal-binding domain-containing protein</fullName>
    </submittedName>
</protein>
<feature type="transmembrane region" description="Helical" evidence="13">
    <location>
        <begin position="178"/>
        <end position="197"/>
    </location>
</feature>
<accession>A0ABR9AGT3</accession>
<dbReference type="InterPro" id="IPR023299">
    <property type="entry name" value="ATPase_P-typ_cyto_dom_N"/>
</dbReference>
<dbReference type="SUPFAM" id="SSF55008">
    <property type="entry name" value="HMA, heavy metal-associated domain"/>
    <property type="match status" value="1"/>
</dbReference>
<dbReference type="PRINTS" id="PR00119">
    <property type="entry name" value="CATATPASE"/>
</dbReference>
<evidence type="ECO:0000256" key="6">
    <source>
        <dbReference type="ARBA" id="ARBA00022692"/>
    </source>
</evidence>
<keyword evidence="11" id="KW-0406">Ion transport</keyword>
<keyword evidence="5" id="KW-0597">Phosphoprotein</keyword>
<dbReference type="NCBIfam" id="TIGR01494">
    <property type="entry name" value="ATPase_P-type"/>
    <property type="match status" value="2"/>
</dbReference>
<evidence type="ECO:0000256" key="9">
    <source>
        <dbReference type="ARBA" id="ARBA00022967"/>
    </source>
</evidence>
<keyword evidence="8" id="KW-0460">Magnesium</keyword>
<dbReference type="Gene3D" id="3.30.70.100">
    <property type="match status" value="1"/>
</dbReference>
<keyword evidence="3" id="KW-0813">Transport</keyword>
<reference evidence="15 16" key="1">
    <citation type="submission" date="2020-09" db="EMBL/GenBank/DDBJ databases">
        <title>Echinicola sp. CAU 1574 isolated from sand of Sido Beach.</title>
        <authorList>
            <person name="Kim W."/>
        </authorList>
    </citation>
    <scope>NUCLEOTIDE SEQUENCE [LARGE SCALE GENOMIC DNA]</scope>
    <source>
        <strain evidence="15 16">CAU 1574</strain>
    </source>
</reference>
<dbReference type="PANTHER" id="PTHR43520">
    <property type="entry name" value="ATP7, ISOFORM B"/>
    <property type="match status" value="1"/>
</dbReference>
<dbReference type="PRINTS" id="PR00943">
    <property type="entry name" value="CUATPASE"/>
</dbReference>
<evidence type="ECO:0000256" key="8">
    <source>
        <dbReference type="ARBA" id="ARBA00022842"/>
    </source>
</evidence>
<feature type="transmembrane region" description="Helical" evidence="13">
    <location>
        <begin position="776"/>
        <end position="798"/>
    </location>
</feature>
<feature type="transmembrane region" description="Helical" evidence="13">
    <location>
        <begin position="217"/>
        <end position="235"/>
    </location>
</feature>
<dbReference type="Gene3D" id="3.40.1110.10">
    <property type="entry name" value="Calcium-transporting ATPase, cytoplasmic domain N"/>
    <property type="match status" value="1"/>
</dbReference>
<dbReference type="InterPro" id="IPR000595">
    <property type="entry name" value="cNMP-bd_dom"/>
</dbReference>
<dbReference type="InterPro" id="IPR008250">
    <property type="entry name" value="ATPase_P-typ_transduc_dom_A_sf"/>
</dbReference>
<evidence type="ECO:0000256" key="13">
    <source>
        <dbReference type="SAM" id="Phobius"/>
    </source>
</evidence>
<dbReference type="SUPFAM" id="SSF81665">
    <property type="entry name" value="Calcium ATPase, transmembrane domain M"/>
    <property type="match status" value="1"/>
</dbReference>
<dbReference type="InterPro" id="IPR036163">
    <property type="entry name" value="HMA_dom_sf"/>
</dbReference>
<dbReference type="Pfam" id="PF00122">
    <property type="entry name" value="E1-E2_ATPase"/>
    <property type="match status" value="1"/>
</dbReference>
<dbReference type="PROSITE" id="PS00154">
    <property type="entry name" value="ATPASE_E1_E2"/>
    <property type="match status" value="1"/>
</dbReference>
<evidence type="ECO:0000256" key="7">
    <source>
        <dbReference type="ARBA" id="ARBA00022723"/>
    </source>
</evidence>
<dbReference type="InterPro" id="IPR001757">
    <property type="entry name" value="P_typ_ATPase"/>
</dbReference>
<proteinExistence type="inferred from homology"/>
<keyword evidence="9" id="KW-1278">Translocase</keyword>
<comment type="similarity">
    <text evidence="2">Belongs to the cation transport ATPase (P-type) (TC 3.A.3) family. Type IB subfamily.</text>
</comment>
<feature type="transmembrane region" description="Helical" evidence="13">
    <location>
        <begin position="422"/>
        <end position="447"/>
    </location>
</feature>
<dbReference type="InterPro" id="IPR018303">
    <property type="entry name" value="ATPase_P-typ_P_site"/>
</dbReference>
<feature type="transmembrane region" description="Helical" evidence="13">
    <location>
        <begin position="272"/>
        <end position="289"/>
    </location>
</feature>
<evidence type="ECO:0000256" key="1">
    <source>
        <dbReference type="ARBA" id="ARBA00004651"/>
    </source>
</evidence>